<feature type="region of interest" description="Disordered" evidence="14">
    <location>
        <begin position="528"/>
        <end position="552"/>
    </location>
</feature>
<dbReference type="GO" id="GO:0000014">
    <property type="term" value="F:single-stranded DNA endodeoxyribonuclease activity"/>
    <property type="evidence" value="ECO:0007669"/>
    <property type="project" value="EnsemblFungi"/>
</dbReference>
<keyword evidence="11" id="KW-0539">Nucleus</keyword>
<feature type="compositionally biased region" description="Basic and acidic residues" evidence="14">
    <location>
        <begin position="121"/>
        <end position="133"/>
    </location>
</feature>
<evidence type="ECO:0000256" key="14">
    <source>
        <dbReference type="SAM" id="MobiDB-lite"/>
    </source>
</evidence>
<sequence length="1040" mass="117916">MGVRGLWEVAKPVARPVTLESLARKRLAVDASIWIYQFLKAVRDSEGNSLRNAHIIGFFRRICKLLYFDIKPVFVFDGDAPTLKKSTINRRRERKQGRRAAAAQTAAKLLTVQLQRLAAQAEKESKGKGKSKDNQSNSGPKTLVDRESYGTGDDIPENAVYFDERNIKKEEPKKPFRAQDQYHLPEIGSNPLVEANDPRLMTEEELAEYADEFGSQINSGLYDNSLIDFNSEEFQLLPKTTQYQLLNTARLRSRLRMGYSADQLDQMFPDRMKFSKFQIQRVTQRNFLTQSLMGMAGLEEDLSKRVAGDKNREYILKKNESGWSLGLEPTNKDGVIELDHTGQQVRTEAVDSDDDSDDAEFEDVVLEGETKPLGSPQPIDVSRDIQNEDESFLPESLNDFEALVQRQRFYDERSSAYSKQGPSEVDSLPTKTAKTLDENSDLVKAIRSSTLFADVELTETQTDSKPVILPPWFINEHNEHDTEKSQSRPDTREGISAFGTVDEDLDNSGLTSYEYGRKILDMRHKQEISATDRTKDTDLGEESSAIKSNDRAVIEISDDETIEAQDRDIIVLSDEDNLHTTRDEKPVPSDRNVDISTESLSDGHQTGDIVDVSSLSETEQGDLGEDSENSSEKEPEKASTVLPTEKSVDNESSIGSPIHHVDEEKVPLNTEQFRTANLEADRNNIELDSTDLERADEDAKFEEQEDDELTENLLQELEESERFTKQLNNGLMNNQSKEDYEREVEQLRQQHLKEVRDADEVTQNMVSECQELLRRFGIPYITAPMEAEAQCAKLMQLGLVDGIVTDDSDCFLFGGDRVYKNMFSQSKYVESYNAIDLEREFDLDRSKLIKLALLLGSDYTDGLPGVGPVTALELLAEFNSDDGLVQFRDWWKKVQALDPAADFSSDFKRKFKRNAAKLFLSDNFPDQNVINAYLVPIVDEDKSPFEWGVPDLDALRTYLSGMTGWTKDRIDELLIPVIQDINKRRARLEKSSQTLVQSSLSEFAGVSARKKVEIGGSKRVRKAMQSLIDQAERRKKRKDI</sequence>
<dbReference type="InterPro" id="IPR001044">
    <property type="entry name" value="XPG/Rad2_eukaryotes"/>
</dbReference>
<dbReference type="Pfam" id="PF00752">
    <property type="entry name" value="XPG_N"/>
    <property type="match status" value="1"/>
</dbReference>
<dbReference type="SUPFAM" id="SSF88723">
    <property type="entry name" value="PIN domain-like"/>
    <property type="match status" value="1"/>
</dbReference>
<feature type="compositionally biased region" description="Acidic residues" evidence="14">
    <location>
        <begin position="619"/>
        <end position="629"/>
    </location>
</feature>
<dbReference type="Gene3D" id="1.10.150.20">
    <property type="entry name" value="5' to 3' exonuclease, C-terminal subdomain"/>
    <property type="match status" value="1"/>
</dbReference>
<evidence type="ECO:0000256" key="13">
    <source>
        <dbReference type="ARBA" id="ARBA00053135"/>
    </source>
</evidence>
<protein>
    <submittedName>
        <fullName evidence="17">SsDNA endodeoxyribonuclease RAD2</fullName>
    </submittedName>
</protein>
<dbReference type="FunFam" id="3.40.50.1010:FF:000061">
    <property type="entry name" value="Single-stranded DNA endonuclease (Eurofung)"/>
    <property type="match status" value="1"/>
</dbReference>
<dbReference type="InterPro" id="IPR008918">
    <property type="entry name" value="HhH2"/>
</dbReference>
<dbReference type="GO" id="GO:0003697">
    <property type="term" value="F:single-stranded DNA binding"/>
    <property type="evidence" value="ECO:0007669"/>
    <property type="project" value="InterPro"/>
</dbReference>
<dbReference type="PROSITE" id="PS00842">
    <property type="entry name" value="XPG_2"/>
    <property type="match status" value="1"/>
</dbReference>
<dbReference type="Proteomes" id="UP000189580">
    <property type="component" value="Chromosome a"/>
</dbReference>
<dbReference type="SUPFAM" id="SSF47807">
    <property type="entry name" value="5' to 3' exonuclease, C-terminal subdomain"/>
    <property type="match status" value="1"/>
</dbReference>
<keyword evidence="10" id="KW-0234">DNA repair</keyword>
<dbReference type="PANTHER" id="PTHR16171">
    <property type="entry name" value="DNA REPAIR PROTEIN COMPLEMENTING XP-G CELLS-RELATED"/>
    <property type="match status" value="1"/>
</dbReference>
<dbReference type="PROSITE" id="PS00841">
    <property type="entry name" value="XPG_1"/>
    <property type="match status" value="1"/>
</dbReference>
<dbReference type="Gene3D" id="3.40.50.1010">
    <property type="entry name" value="5'-nuclease"/>
    <property type="match status" value="2"/>
</dbReference>
<keyword evidence="9" id="KW-0460">Magnesium</keyword>
<comment type="cofactor">
    <cofactor evidence="1">
        <name>Mg(2+)</name>
        <dbReference type="ChEBI" id="CHEBI:18420"/>
    </cofactor>
</comment>
<feature type="domain" description="XPG-I" evidence="15">
    <location>
        <begin position="774"/>
        <end position="843"/>
    </location>
</feature>
<feature type="domain" description="XPG N-terminal" evidence="16">
    <location>
        <begin position="1"/>
        <end position="98"/>
    </location>
</feature>
<keyword evidence="4" id="KW-0540">Nuclease</keyword>
<dbReference type="CDD" id="cd09868">
    <property type="entry name" value="PIN_XPG_RAD2"/>
    <property type="match status" value="2"/>
</dbReference>
<dbReference type="SMART" id="SM00484">
    <property type="entry name" value="XPGI"/>
    <property type="match status" value="1"/>
</dbReference>
<dbReference type="OrthoDB" id="31113at2759"/>
<reference evidence="17 18" key="1">
    <citation type="submission" date="2016-02" db="EMBL/GenBank/DDBJ databases">
        <title>Complete genome sequence and transcriptome regulation of the pentose utilising yeast Sugiyamaella lignohabitans.</title>
        <authorList>
            <person name="Bellasio M."/>
            <person name="Peymann A."/>
            <person name="Valli M."/>
            <person name="Sipitzky M."/>
            <person name="Graf A."/>
            <person name="Sauer M."/>
            <person name="Marx H."/>
            <person name="Mattanovich D."/>
        </authorList>
    </citation>
    <scope>NUCLEOTIDE SEQUENCE [LARGE SCALE GENOMIC DNA]</scope>
    <source>
        <strain evidence="17 18">CBS 10342</strain>
    </source>
</reference>
<name>A0A167DVL9_9ASCO</name>
<evidence type="ECO:0000256" key="2">
    <source>
        <dbReference type="ARBA" id="ARBA00004123"/>
    </source>
</evidence>
<comment type="similarity">
    <text evidence="12">Belongs to the XPG/RAD2 endonuclease family. GEN subfamily.</text>
</comment>
<dbReference type="InterPro" id="IPR006084">
    <property type="entry name" value="XPG/Rad2"/>
</dbReference>
<evidence type="ECO:0000256" key="11">
    <source>
        <dbReference type="ARBA" id="ARBA00023242"/>
    </source>
</evidence>
<dbReference type="InterPro" id="IPR006086">
    <property type="entry name" value="XPG-I_dom"/>
</dbReference>
<dbReference type="GO" id="GO:0046872">
    <property type="term" value="F:metal ion binding"/>
    <property type="evidence" value="ECO:0007669"/>
    <property type="project" value="UniProtKB-KW"/>
</dbReference>
<dbReference type="GeneID" id="30033454"/>
<feature type="compositionally biased region" description="Basic and acidic residues" evidence="14">
    <location>
        <begin position="576"/>
        <end position="593"/>
    </location>
</feature>
<dbReference type="KEGG" id="slb:AWJ20_1630"/>
<keyword evidence="5" id="KW-0479">Metal-binding</keyword>
<dbReference type="PANTHER" id="PTHR16171:SF7">
    <property type="entry name" value="DNA REPAIR PROTEIN RAD2"/>
    <property type="match status" value="1"/>
</dbReference>
<feature type="region of interest" description="Disordered" evidence="14">
    <location>
        <begin position="121"/>
        <end position="163"/>
    </location>
</feature>
<dbReference type="RefSeq" id="XP_018735821.1">
    <property type="nucleotide sequence ID" value="XM_018878527.1"/>
</dbReference>
<dbReference type="SMART" id="SM00485">
    <property type="entry name" value="XPGN"/>
    <property type="match status" value="1"/>
</dbReference>
<dbReference type="FunFam" id="3.40.50.1010:FF:000025">
    <property type="entry name" value="DNA repair protein RAD2"/>
    <property type="match status" value="1"/>
</dbReference>
<keyword evidence="6" id="KW-0255">Endonuclease</keyword>
<evidence type="ECO:0000256" key="1">
    <source>
        <dbReference type="ARBA" id="ARBA00001946"/>
    </source>
</evidence>
<evidence type="ECO:0000256" key="9">
    <source>
        <dbReference type="ARBA" id="ARBA00022842"/>
    </source>
</evidence>
<comment type="function">
    <text evidence="13">Single-stranded DNA endonuclease involved in excision repair of DNA damaged with UV light, bulky adducts, or cross-linking agents. Essential for the incision step of excision-repair.</text>
</comment>
<evidence type="ECO:0000256" key="6">
    <source>
        <dbReference type="ARBA" id="ARBA00022759"/>
    </source>
</evidence>
<feature type="region of interest" description="Disordered" evidence="14">
    <location>
        <begin position="575"/>
        <end position="667"/>
    </location>
</feature>
<dbReference type="GO" id="GO:0048256">
    <property type="term" value="F:flap endonuclease activity"/>
    <property type="evidence" value="ECO:0007669"/>
    <property type="project" value="UniProtKB-ARBA"/>
</dbReference>
<evidence type="ECO:0000259" key="16">
    <source>
        <dbReference type="SMART" id="SM00485"/>
    </source>
</evidence>
<dbReference type="Pfam" id="PF00867">
    <property type="entry name" value="XPG_I"/>
    <property type="match status" value="1"/>
</dbReference>
<evidence type="ECO:0000256" key="7">
    <source>
        <dbReference type="ARBA" id="ARBA00022763"/>
    </source>
</evidence>
<keyword evidence="18" id="KW-1185">Reference proteome</keyword>
<dbReference type="InterPro" id="IPR006085">
    <property type="entry name" value="XPG_DNA_repair_N"/>
</dbReference>
<proteinExistence type="inferred from homology"/>
<evidence type="ECO:0000256" key="10">
    <source>
        <dbReference type="ARBA" id="ARBA00023204"/>
    </source>
</evidence>
<feature type="compositionally biased region" description="Polar residues" evidence="14">
    <location>
        <begin position="594"/>
        <end position="604"/>
    </location>
</feature>
<keyword evidence="8" id="KW-0378">Hydrolase</keyword>
<dbReference type="InterPro" id="IPR019974">
    <property type="entry name" value="XPG_CS"/>
</dbReference>
<accession>A0A167DVL9</accession>
<dbReference type="InterPro" id="IPR029060">
    <property type="entry name" value="PIN-like_dom_sf"/>
</dbReference>
<gene>
    <name evidence="17" type="primary">RAD2</name>
    <name evidence="17" type="ORF">AWJ20_1630</name>
</gene>
<comment type="subcellular location">
    <subcellularLocation>
        <location evidence="2">Nucleus</location>
    </subcellularLocation>
</comment>
<dbReference type="GO" id="GO:0006366">
    <property type="term" value="P:transcription by RNA polymerase II"/>
    <property type="evidence" value="ECO:0007669"/>
    <property type="project" value="EnsemblFungi"/>
</dbReference>
<feature type="compositionally biased region" description="Basic and acidic residues" evidence="14">
    <location>
        <begin position="528"/>
        <end position="538"/>
    </location>
</feature>
<dbReference type="FunFam" id="1.10.150.20:FF:000030">
    <property type="entry name" value="Flap endonuclease GEN-like 1"/>
    <property type="match status" value="1"/>
</dbReference>
<evidence type="ECO:0000313" key="17">
    <source>
        <dbReference type="EMBL" id="ANB13344.1"/>
    </source>
</evidence>
<dbReference type="EMBL" id="CP014501">
    <property type="protein sequence ID" value="ANB13344.1"/>
    <property type="molecule type" value="Genomic_DNA"/>
</dbReference>
<dbReference type="CDD" id="cd09904">
    <property type="entry name" value="H3TH_XPG"/>
    <property type="match status" value="1"/>
</dbReference>
<dbReference type="PRINTS" id="PR00066">
    <property type="entry name" value="XRODRMPGMNTG"/>
</dbReference>
<evidence type="ECO:0000313" key="18">
    <source>
        <dbReference type="Proteomes" id="UP000189580"/>
    </source>
</evidence>
<dbReference type="SMART" id="SM00279">
    <property type="entry name" value="HhH2"/>
    <property type="match status" value="1"/>
</dbReference>
<evidence type="ECO:0000256" key="12">
    <source>
        <dbReference type="ARBA" id="ARBA00038112"/>
    </source>
</evidence>
<comment type="similarity">
    <text evidence="3">Belongs to the XPG/RAD2 endonuclease family. XPG subfamily.</text>
</comment>
<dbReference type="GO" id="GO:0000112">
    <property type="term" value="C:nucleotide-excision repair factor 3 complex"/>
    <property type="evidence" value="ECO:0007669"/>
    <property type="project" value="EnsemblFungi"/>
</dbReference>
<dbReference type="AlphaFoldDB" id="A0A167DVL9"/>
<dbReference type="PRINTS" id="PR00853">
    <property type="entry name" value="XPGRADSUPER"/>
</dbReference>
<evidence type="ECO:0000256" key="8">
    <source>
        <dbReference type="ARBA" id="ARBA00022801"/>
    </source>
</evidence>
<evidence type="ECO:0000259" key="15">
    <source>
        <dbReference type="SMART" id="SM00484"/>
    </source>
</evidence>
<organism evidence="17 18">
    <name type="scientific">Sugiyamaella lignohabitans</name>
    <dbReference type="NCBI Taxonomy" id="796027"/>
    <lineage>
        <taxon>Eukaryota</taxon>
        <taxon>Fungi</taxon>
        <taxon>Dikarya</taxon>
        <taxon>Ascomycota</taxon>
        <taxon>Saccharomycotina</taxon>
        <taxon>Dipodascomycetes</taxon>
        <taxon>Dipodascales</taxon>
        <taxon>Trichomonascaceae</taxon>
        <taxon>Sugiyamaella</taxon>
    </lineage>
</organism>
<evidence type="ECO:0000256" key="3">
    <source>
        <dbReference type="ARBA" id="ARBA00005283"/>
    </source>
</evidence>
<dbReference type="GO" id="GO:0006289">
    <property type="term" value="P:nucleotide-excision repair"/>
    <property type="evidence" value="ECO:0007669"/>
    <property type="project" value="EnsemblFungi"/>
</dbReference>
<dbReference type="InterPro" id="IPR036279">
    <property type="entry name" value="5-3_exonuclease_C_sf"/>
</dbReference>
<keyword evidence="7" id="KW-0227">DNA damage</keyword>
<evidence type="ECO:0000256" key="4">
    <source>
        <dbReference type="ARBA" id="ARBA00022722"/>
    </source>
</evidence>
<evidence type="ECO:0000256" key="5">
    <source>
        <dbReference type="ARBA" id="ARBA00022723"/>
    </source>
</evidence>